<name>A0ACB9P5J7_9MYRT</name>
<proteinExistence type="predicted"/>
<organism evidence="1 2">
    <name type="scientific">Melastoma candidum</name>
    <dbReference type="NCBI Taxonomy" id="119954"/>
    <lineage>
        <taxon>Eukaryota</taxon>
        <taxon>Viridiplantae</taxon>
        <taxon>Streptophyta</taxon>
        <taxon>Embryophyta</taxon>
        <taxon>Tracheophyta</taxon>
        <taxon>Spermatophyta</taxon>
        <taxon>Magnoliopsida</taxon>
        <taxon>eudicotyledons</taxon>
        <taxon>Gunneridae</taxon>
        <taxon>Pentapetalae</taxon>
        <taxon>rosids</taxon>
        <taxon>malvids</taxon>
        <taxon>Myrtales</taxon>
        <taxon>Melastomataceae</taxon>
        <taxon>Melastomatoideae</taxon>
        <taxon>Melastomateae</taxon>
        <taxon>Melastoma</taxon>
    </lineage>
</organism>
<protein>
    <submittedName>
        <fullName evidence="1">Uncharacterized protein</fullName>
    </submittedName>
</protein>
<evidence type="ECO:0000313" key="1">
    <source>
        <dbReference type="EMBL" id="KAI4342526.1"/>
    </source>
</evidence>
<accession>A0ACB9P5J7</accession>
<dbReference type="Proteomes" id="UP001057402">
    <property type="component" value="Chromosome 7"/>
</dbReference>
<keyword evidence="2" id="KW-1185">Reference proteome</keyword>
<gene>
    <name evidence="1" type="ORF">MLD38_027147</name>
</gene>
<comment type="caution">
    <text evidence="1">The sequence shown here is derived from an EMBL/GenBank/DDBJ whole genome shotgun (WGS) entry which is preliminary data.</text>
</comment>
<sequence length="672" mass="76935">MYVQLSRKVSYTKAATKLVKAVRATEKQAYLKADGKSFAIFIEVSTPEVPYGNAFQVELLYKLMPWARIHGMIEGGVHQGLKESFDRFINLLARDFPVLESKDQLTNKDDRIVATPEDEIKSDWKLAVEYLCNFTAFATTCFVLYLFIHIFLCEKSALHGLEFNGLDLPDSLMELIVGGIVFLQLERAYYMASHFLRARRQRELDTNQKLREMDGFLTIALIEGTDLACSCIFGFSDPFVVFTCNGKTRMSSVKLQTSNPRWNEILEFDAMEEPPSILEIEVFDFDGPFGPAKSLGHVNLNFLKHTPDELADMWVYLDGNLARSSLSKLHLKIFLDNNNGAKTIREYLAKMENEVGKKLNLRSPHRNSTFQKIFGLPEDEFLIGDFTCSLRRKIPLQGRIFLSPRVMGFYSNLFGHKIRFFFLWEDIDDVLVLPPSFSSVGSPSLVIILRKDLGLDAQHGAKCRDEEGRLRFYFQSFLSFHDASRTIMALWRTRNPDASCKPHTVEEQSELSKMYSAELPVEMNSFMELFSGGDFEHRIMERSGCLDYCTTEWVAVSPGAWERSVSYKLDRRISNFGGKVTGTQQKVLNEGGWIVNEVVALQNIPFADYFKVHVRYQIGGSAKTRSDYSCEVHMGILWLKSTKFQQRIGQNVTEKLTRRLRHVLEQFEPDVG</sequence>
<evidence type="ECO:0000313" key="2">
    <source>
        <dbReference type="Proteomes" id="UP001057402"/>
    </source>
</evidence>
<dbReference type="EMBL" id="CM042886">
    <property type="protein sequence ID" value="KAI4342526.1"/>
    <property type="molecule type" value="Genomic_DNA"/>
</dbReference>
<reference evidence="2" key="1">
    <citation type="journal article" date="2023" name="Front. Plant Sci.">
        <title>Chromosomal-level genome assembly of Melastoma candidum provides insights into trichome evolution.</title>
        <authorList>
            <person name="Zhong Y."/>
            <person name="Wu W."/>
            <person name="Sun C."/>
            <person name="Zou P."/>
            <person name="Liu Y."/>
            <person name="Dai S."/>
            <person name="Zhou R."/>
        </authorList>
    </citation>
    <scope>NUCLEOTIDE SEQUENCE [LARGE SCALE GENOMIC DNA]</scope>
</reference>